<sequence>MIDDIEKVVQECSICQRNNKEIIKYHPAQSCKVSKILTRKAIDLVFGVYETEEGFFGILVAVTAGDIARMTKVVVYAVLKCPPVVLKKIIKQIYVDYVKMLSKGSKSEDRLPNIFGGYCSTTEQTGNDLIVFKEEGVLAVGAFNC</sequence>
<reference evidence="1" key="1">
    <citation type="submission" date="2021-02" db="EMBL/GenBank/DDBJ databases">
        <authorList>
            <person name="Nowell W R."/>
        </authorList>
    </citation>
    <scope>NUCLEOTIDE SEQUENCE</scope>
    <source>
        <strain evidence="1">Ploen Becks lab</strain>
    </source>
</reference>
<dbReference type="AlphaFoldDB" id="A0A813WCB2"/>
<name>A0A813WCB2_9BILA</name>
<protein>
    <submittedName>
        <fullName evidence="1">Uncharacterized protein</fullName>
    </submittedName>
</protein>
<evidence type="ECO:0000313" key="1">
    <source>
        <dbReference type="EMBL" id="CAF0853170.1"/>
    </source>
</evidence>
<accession>A0A813WCB2</accession>
<dbReference type="EMBL" id="CAJNOC010001306">
    <property type="protein sequence ID" value="CAF0853170.1"/>
    <property type="molecule type" value="Genomic_DNA"/>
</dbReference>
<organism evidence="1 2">
    <name type="scientific">Brachionus calyciflorus</name>
    <dbReference type="NCBI Taxonomy" id="104777"/>
    <lineage>
        <taxon>Eukaryota</taxon>
        <taxon>Metazoa</taxon>
        <taxon>Spiralia</taxon>
        <taxon>Gnathifera</taxon>
        <taxon>Rotifera</taxon>
        <taxon>Eurotatoria</taxon>
        <taxon>Monogononta</taxon>
        <taxon>Pseudotrocha</taxon>
        <taxon>Ploima</taxon>
        <taxon>Brachionidae</taxon>
        <taxon>Brachionus</taxon>
    </lineage>
</organism>
<proteinExistence type="predicted"/>
<dbReference type="Proteomes" id="UP000663879">
    <property type="component" value="Unassembled WGS sequence"/>
</dbReference>
<comment type="caution">
    <text evidence="1">The sequence shown here is derived from an EMBL/GenBank/DDBJ whole genome shotgun (WGS) entry which is preliminary data.</text>
</comment>
<evidence type="ECO:0000313" key="2">
    <source>
        <dbReference type="Proteomes" id="UP000663879"/>
    </source>
</evidence>
<dbReference type="OrthoDB" id="413122at2759"/>
<gene>
    <name evidence="1" type="ORF">OXX778_LOCUS9057</name>
</gene>
<keyword evidence="2" id="KW-1185">Reference proteome</keyword>